<evidence type="ECO:0000256" key="2">
    <source>
        <dbReference type="ARBA" id="ARBA00023157"/>
    </source>
</evidence>
<feature type="non-terminal residue" evidence="4">
    <location>
        <position position="140"/>
    </location>
</feature>
<dbReference type="Proteomes" id="UP000250572">
    <property type="component" value="Unassembled WGS sequence"/>
</dbReference>
<dbReference type="InterPro" id="IPR036179">
    <property type="entry name" value="Ig-like_dom_sf"/>
</dbReference>
<keyword evidence="5" id="KW-1185">Reference proteome</keyword>
<gene>
    <name evidence="4" type="ORF">CCH79_00020499</name>
</gene>
<dbReference type="AlphaFoldDB" id="A0A315UX11"/>
<dbReference type="InterPro" id="IPR050488">
    <property type="entry name" value="Ig_Fc_receptor"/>
</dbReference>
<dbReference type="GO" id="GO:0004888">
    <property type="term" value="F:transmembrane signaling receptor activity"/>
    <property type="evidence" value="ECO:0007669"/>
    <property type="project" value="TreeGrafter"/>
</dbReference>
<dbReference type="GO" id="GO:0006955">
    <property type="term" value="P:immune response"/>
    <property type="evidence" value="ECO:0007669"/>
    <property type="project" value="TreeGrafter"/>
</dbReference>
<feature type="non-terminal residue" evidence="4">
    <location>
        <position position="1"/>
    </location>
</feature>
<dbReference type="PANTHER" id="PTHR11481">
    <property type="entry name" value="IMMUNOGLOBULIN FC RECEPTOR"/>
    <property type="match status" value="1"/>
</dbReference>
<dbReference type="EMBL" id="NHOQ01002648">
    <property type="protein sequence ID" value="PWA15641.1"/>
    <property type="molecule type" value="Genomic_DNA"/>
</dbReference>
<comment type="caution">
    <text evidence="4">The sequence shown here is derived from an EMBL/GenBank/DDBJ whole genome shotgun (WGS) entry which is preliminary data.</text>
</comment>
<reference evidence="4 5" key="1">
    <citation type="journal article" date="2018" name="G3 (Bethesda)">
        <title>A High-Quality Reference Genome for the Invasive Mosquitofish Gambusia affinis Using a Chicago Library.</title>
        <authorList>
            <person name="Hoffberg S.L."/>
            <person name="Troendle N.J."/>
            <person name="Glenn T.C."/>
            <person name="Mahmud O."/>
            <person name="Louha S."/>
            <person name="Chalopin D."/>
            <person name="Bennetzen J.L."/>
            <person name="Mauricio R."/>
        </authorList>
    </citation>
    <scope>NUCLEOTIDE SEQUENCE [LARGE SCALE GENOMIC DNA]</scope>
    <source>
        <strain evidence="4">NE01/NJP1002.9</strain>
        <tissue evidence="4">Muscle</tissue>
    </source>
</reference>
<dbReference type="SUPFAM" id="SSF48726">
    <property type="entry name" value="Immunoglobulin"/>
    <property type="match status" value="2"/>
</dbReference>
<evidence type="ECO:0000259" key="3">
    <source>
        <dbReference type="PROSITE" id="PS50835"/>
    </source>
</evidence>
<keyword evidence="1" id="KW-0732">Signal</keyword>
<dbReference type="PROSITE" id="PS50835">
    <property type="entry name" value="IG_LIKE"/>
    <property type="match status" value="2"/>
</dbReference>
<protein>
    <recommendedName>
        <fullName evidence="3">Ig-like domain-containing protein</fullName>
    </recommendedName>
</protein>
<evidence type="ECO:0000313" key="4">
    <source>
        <dbReference type="EMBL" id="PWA15641.1"/>
    </source>
</evidence>
<dbReference type="PANTHER" id="PTHR11481:SF64">
    <property type="entry name" value="FC RECEPTOR-LIKE PROTEIN 4"/>
    <property type="match status" value="1"/>
</dbReference>
<dbReference type="GO" id="GO:0009897">
    <property type="term" value="C:external side of plasma membrane"/>
    <property type="evidence" value="ECO:0007669"/>
    <property type="project" value="TreeGrafter"/>
</dbReference>
<feature type="domain" description="Ig-like" evidence="3">
    <location>
        <begin position="94"/>
        <end position="140"/>
    </location>
</feature>
<dbReference type="InterPro" id="IPR013783">
    <property type="entry name" value="Ig-like_fold"/>
</dbReference>
<evidence type="ECO:0000256" key="1">
    <source>
        <dbReference type="ARBA" id="ARBA00022729"/>
    </source>
</evidence>
<dbReference type="Pfam" id="PF13927">
    <property type="entry name" value="Ig_3"/>
    <property type="match status" value="1"/>
</dbReference>
<sequence length="140" mass="15642">YKPRVSLTADITIIPAGGSITLTCSVDESADWKFDWFRNDQQYSVDRFRGNNEPHSYISVSDGGVYRCLGKRGDPVFQTEKSNEVSVEKTVSKSTVILEPSGPVVYRGEKVTLRCEIRGAGGTRWTYNWKGNNGNSLKRS</sequence>
<feature type="domain" description="Ig-like" evidence="3">
    <location>
        <begin position="3"/>
        <end position="92"/>
    </location>
</feature>
<accession>A0A315UX11</accession>
<proteinExistence type="predicted"/>
<name>A0A315UX11_GAMAF</name>
<keyword evidence="2" id="KW-1015">Disulfide bond</keyword>
<organism evidence="4 5">
    <name type="scientific">Gambusia affinis</name>
    <name type="common">Western mosquitofish</name>
    <name type="synonym">Heterandria affinis</name>
    <dbReference type="NCBI Taxonomy" id="33528"/>
    <lineage>
        <taxon>Eukaryota</taxon>
        <taxon>Metazoa</taxon>
        <taxon>Chordata</taxon>
        <taxon>Craniata</taxon>
        <taxon>Vertebrata</taxon>
        <taxon>Euteleostomi</taxon>
        <taxon>Actinopterygii</taxon>
        <taxon>Neopterygii</taxon>
        <taxon>Teleostei</taxon>
        <taxon>Neoteleostei</taxon>
        <taxon>Acanthomorphata</taxon>
        <taxon>Ovalentaria</taxon>
        <taxon>Atherinomorphae</taxon>
        <taxon>Cyprinodontiformes</taxon>
        <taxon>Poeciliidae</taxon>
        <taxon>Poeciliinae</taxon>
        <taxon>Gambusia</taxon>
    </lineage>
</organism>
<dbReference type="GO" id="GO:0007166">
    <property type="term" value="P:cell surface receptor signaling pathway"/>
    <property type="evidence" value="ECO:0007669"/>
    <property type="project" value="TreeGrafter"/>
</dbReference>
<dbReference type="InterPro" id="IPR007110">
    <property type="entry name" value="Ig-like_dom"/>
</dbReference>
<evidence type="ECO:0000313" key="5">
    <source>
        <dbReference type="Proteomes" id="UP000250572"/>
    </source>
</evidence>
<dbReference type="Gene3D" id="2.60.40.10">
    <property type="entry name" value="Immunoglobulins"/>
    <property type="match status" value="2"/>
</dbReference>